<dbReference type="EC" id="2.7.11.22" evidence="3"/>
<evidence type="ECO:0000256" key="18">
    <source>
        <dbReference type="SAM" id="MobiDB-lite"/>
    </source>
</evidence>
<dbReference type="PANTHER" id="PTHR24056">
    <property type="entry name" value="CELL DIVISION PROTEIN KINASE"/>
    <property type="match status" value="1"/>
</dbReference>
<comment type="subunit">
    <text evidence="14">Interacts with a number of cyclins.</text>
</comment>
<dbReference type="PROSITE" id="PS50011">
    <property type="entry name" value="PROTEIN_KINASE_DOM"/>
    <property type="match status" value="1"/>
</dbReference>
<keyword evidence="9" id="KW-0520">NAD</keyword>
<keyword evidence="16" id="KW-0479">Metal-binding</keyword>
<evidence type="ECO:0000256" key="3">
    <source>
        <dbReference type="ARBA" id="ARBA00012425"/>
    </source>
</evidence>
<dbReference type="PANTHER" id="PTHR24056:SF46">
    <property type="entry name" value="CYCLIN-DEPENDENT KINASE 5"/>
    <property type="match status" value="1"/>
</dbReference>
<evidence type="ECO:0000313" key="21">
    <source>
        <dbReference type="EMBL" id="KOS45693.1"/>
    </source>
</evidence>
<comment type="catalytic activity">
    <reaction evidence="11">
        <text>L-threonyl-[protein] + ATP = O-phospho-L-threonyl-[protein] + ADP + H(+)</text>
        <dbReference type="Rhea" id="RHEA:46608"/>
        <dbReference type="Rhea" id="RHEA-COMP:11060"/>
        <dbReference type="Rhea" id="RHEA-COMP:11605"/>
        <dbReference type="ChEBI" id="CHEBI:15378"/>
        <dbReference type="ChEBI" id="CHEBI:30013"/>
        <dbReference type="ChEBI" id="CHEBI:30616"/>
        <dbReference type="ChEBI" id="CHEBI:61977"/>
        <dbReference type="ChEBI" id="CHEBI:456216"/>
        <dbReference type="EC" id="2.7.11.22"/>
    </reaction>
</comment>
<feature type="region of interest" description="Disordered" evidence="18">
    <location>
        <begin position="344"/>
        <end position="374"/>
    </location>
</feature>
<dbReference type="EMBL" id="LHQQ01000040">
    <property type="protein sequence ID" value="KOS45693.1"/>
    <property type="molecule type" value="Genomic_DNA"/>
</dbReference>
<evidence type="ECO:0000256" key="14">
    <source>
        <dbReference type="ARBA" id="ARBA00066118"/>
    </source>
</evidence>
<dbReference type="Pfam" id="PF02146">
    <property type="entry name" value="SIR2"/>
    <property type="match status" value="1"/>
</dbReference>
<dbReference type="GO" id="GO:0004693">
    <property type="term" value="F:cyclin-dependent protein serine/threonine kinase activity"/>
    <property type="evidence" value="ECO:0007669"/>
    <property type="project" value="UniProtKB-EC"/>
</dbReference>
<dbReference type="InterPro" id="IPR050108">
    <property type="entry name" value="CDK"/>
</dbReference>
<feature type="active site" description="Proton acceptor" evidence="16">
    <location>
        <position position="162"/>
    </location>
</feature>
<dbReference type="Gene3D" id="3.30.200.20">
    <property type="entry name" value="Phosphorylase Kinase, domain 1"/>
    <property type="match status" value="1"/>
</dbReference>
<feature type="binding site" evidence="16">
    <location>
        <position position="242"/>
    </location>
    <ligand>
        <name>Zn(2+)</name>
        <dbReference type="ChEBI" id="CHEBI:29105"/>
    </ligand>
</feature>
<dbReference type="Gene3D" id="3.40.50.1220">
    <property type="entry name" value="TPP-binding domain"/>
    <property type="match status" value="1"/>
</dbReference>
<feature type="domain" description="Protein kinase" evidence="19">
    <location>
        <begin position="424"/>
        <end position="706"/>
    </location>
</feature>
<keyword evidence="6 17" id="KW-0547">Nucleotide-binding</keyword>
<keyword evidence="22" id="KW-1185">Reference proteome</keyword>
<protein>
    <recommendedName>
        <fullName evidence="15">Negative regulator of the PHO system</fullName>
        <ecNumber evidence="3">2.7.11.22</ecNumber>
    </recommendedName>
    <alternativeName>
        <fullName evidence="10">Serine/threonine-protein kinase PHO85</fullName>
    </alternativeName>
</protein>
<feature type="binding site" evidence="16">
    <location>
        <position position="170"/>
    </location>
    <ligand>
        <name>Zn(2+)</name>
        <dbReference type="ChEBI" id="CHEBI:29105"/>
    </ligand>
</feature>
<evidence type="ECO:0000256" key="8">
    <source>
        <dbReference type="ARBA" id="ARBA00022840"/>
    </source>
</evidence>
<sequence>MTTPAIRIPFTGPLPPAIIIPRAATTLAGAIDAISTFLTAPPSLNLRGVDVGGHSQTVLLTGAGISVASGLSDYRGDQGTYRLNKSYRPIYYHEFISHHESRKRYWARSFIGWPGLLKAKPNSTHWAIKGLGEKGYISSVVTQNVDSFHSLAHPGLSTLELHGYLRSVVCTSCRSQLPRADFQASLERLNPAWAEFLARMVAEGALDTDNPEEQRRKGLKLNPDGDVDVAEAPYSTFRYPSCPTCLENPPTLNDGTKATVEVESDGALSANSNAGILKPAVIMFGENIDPLVKTAAEEAIDDAGRLLILGTSLATFSAWRLVERAHKRGMPIEIEIEKNKRLVPQAKKKKREAKSDKSRAAQRGAPPSRLSMEHFRDPAAHPLKIASNLVSPGHFLFHSKPKPSGPPATKVPQKMDKSQQPSSFQQLEKLGEGTYATVFKGRNRQTGEMVALKEIHLDSEEGTPSTAIREISLMKELKHESIVSLYDVIHTENKLMLVFEFMDRDLKRYMDTRGDRGQLDPATVKSFMHQLLKGIAFCHDNRVLHRDLKPQNLLINKKGQLKLGDFGLARAFGIPVNTFSNEVVTLWYRAPDVLLGSRTYNTSIDIWSAGCIMAEMYTGRPLFPGTTNEDQLVKIFRLMGTPSERTWPGISQLPEYKSDFQIYATQDLSLIIPQMDAIGMDLLNRMLQLRPEMRISATEALQHPWFHDLPQIQAKLQQQHQQQQMAGYGGMIPPQPAY</sequence>
<dbReference type="InterPro" id="IPR017441">
    <property type="entry name" value="Protein_kinase_ATP_BS"/>
</dbReference>
<dbReference type="PROSITE" id="PS50305">
    <property type="entry name" value="SIRTUIN"/>
    <property type="match status" value="1"/>
</dbReference>
<evidence type="ECO:0000313" key="22">
    <source>
        <dbReference type="Proteomes" id="UP000037696"/>
    </source>
</evidence>
<dbReference type="GO" id="GO:0046872">
    <property type="term" value="F:metal ion binding"/>
    <property type="evidence" value="ECO:0007669"/>
    <property type="project" value="UniProtKB-KW"/>
</dbReference>
<name>A0A0M9WI58_9EURO</name>
<dbReference type="Gene3D" id="1.10.510.10">
    <property type="entry name" value="Transferase(Phosphotransferase) domain 1"/>
    <property type="match status" value="1"/>
</dbReference>
<dbReference type="STRING" id="229535.A0A0M9WI58"/>
<dbReference type="GO" id="GO:0005737">
    <property type="term" value="C:cytoplasm"/>
    <property type="evidence" value="ECO:0007669"/>
    <property type="project" value="TreeGrafter"/>
</dbReference>
<comment type="catalytic activity">
    <reaction evidence="12">
        <text>L-seryl-[protein] + ATP = O-phospho-L-seryl-[protein] + ADP + H(+)</text>
        <dbReference type="Rhea" id="RHEA:17989"/>
        <dbReference type="Rhea" id="RHEA-COMP:9863"/>
        <dbReference type="Rhea" id="RHEA-COMP:11604"/>
        <dbReference type="ChEBI" id="CHEBI:15378"/>
        <dbReference type="ChEBI" id="CHEBI:29999"/>
        <dbReference type="ChEBI" id="CHEBI:30616"/>
        <dbReference type="ChEBI" id="CHEBI:83421"/>
        <dbReference type="ChEBI" id="CHEBI:456216"/>
        <dbReference type="EC" id="2.7.11.22"/>
    </reaction>
</comment>
<dbReference type="AlphaFoldDB" id="A0A0M9WI58"/>
<evidence type="ECO:0000256" key="16">
    <source>
        <dbReference type="PROSITE-ProRule" id="PRU00236"/>
    </source>
</evidence>
<evidence type="ECO:0000256" key="11">
    <source>
        <dbReference type="ARBA" id="ARBA00047811"/>
    </source>
</evidence>
<dbReference type="SUPFAM" id="SSF56112">
    <property type="entry name" value="Protein kinase-like (PK-like)"/>
    <property type="match status" value="1"/>
</dbReference>
<feature type="binding site" evidence="16">
    <location>
        <position position="245"/>
    </location>
    <ligand>
        <name>Zn(2+)</name>
        <dbReference type="ChEBI" id="CHEBI:29105"/>
    </ligand>
</feature>
<evidence type="ECO:0000256" key="6">
    <source>
        <dbReference type="ARBA" id="ARBA00022741"/>
    </source>
</evidence>
<comment type="similarity">
    <text evidence="1">Belongs to the protein kinase superfamily. CMGC Ser/Thr protein kinase family. CDC2/CDKX subfamily.</text>
</comment>
<dbReference type="OrthoDB" id="424302at2759"/>
<evidence type="ECO:0000256" key="15">
    <source>
        <dbReference type="ARBA" id="ARBA00073154"/>
    </source>
</evidence>
<feature type="binding site" evidence="17">
    <location>
        <position position="453"/>
    </location>
    <ligand>
        <name>ATP</name>
        <dbReference type="ChEBI" id="CHEBI:30616"/>
    </ligand>
</feature>
<dbReference type="InterPro" id="IPR000719">
    <property type="entry name" value="Prot_kinase_dom"/>
</dbReference>
<evidence type="ECO:0000259" key="20">
    <source>
        <dbReference type="PROSITE" id="PS50305"/>
    </source>
</evidence>
<dbReference type="InterPro" id="IPR026591">
    <property type="entry name" value="Sirtuin_cat_small_dom_sf"/>
</dbReference>
<evidence type="ECO:0000256" key="10">
    <source>
        <dbReference type="ARBA" id="ARBA00041795"/>
    </source>
</evidence>
<keyword evidence="16" id="KW-0862">Zinc</keyword>
<dbReference type="InterPro" id="IPR026590">
    <property type="entry name" value="Ssirtuin_cat_dom"/>
</dbReference>
<dbReference type="Pfam" id="PF00069">
    <property type="entry name" value="Pkinase"/>
    <property type="match status" value="1"/>
</dbReference>
<dbReference type="GO" id="GO:0070403">
    <property type="term" value="F:NAD+ binding"/>
    <property type="evidence" value="ECO:0007669"/>
    <property type="project" value="InterPro"/>
</dbReference>
<comment type="caution">
    <text evidence="21">The sequence shown here is derived from an EMBL/GenBank/DDBJ whole genome shotgun (WGS) entry which is preliminary data.</text>
</comment>
<proteinExistence type="inferred from homology"/>
<dbReference type="PROSITE" id="PS00107">
    <property type="entry name" value="PROTEIN_KINASE_ATP"/>
    <property type="match status" value="1"/>
</dbReference>
<dbReference type="InterPro" id="IPR011009">
    <property type="entry name" value="Kinase-like_dom_sf"/>
</dbReference>
<dbReference type="Gene3D" id="3.30.1600.10">
    <property type="entry name" value="SIR2/SIRT2 'Small Domain"/>
    <property type="match status" value="1"/>
</dbReference>
<evidence type="ECO:0000259" key="19">
    <source>
        <dbReference type="PROSITE" id="PS50011"/>
    </source>
</evidence>
<dbReference type="InterPro" id="IPR029035">
    <property type="entry name" value="DHS-like_NAD/FAD-binding_dom"/>
</dbReference>
<evidence type="ECO:0000256" key="5">
    <source>
        <dbReference type="ARBA" id="ARBA00022679"/>
    </source>
</evidence>
<evidence type="ECO:0000256" key="1">
    <source>
        <dbReference type="ARBA" id="ARBA00006485"/>
    </source>
</evidence>
<keyword evidence="7" id="KW-0418">Kinase</keyword>
<comment type="similarity">
    <text evidence="2">Belongs to the sirtuin family. Class I subfamily.</text>
</comment>
<evidence type="ECO:0000256" key="17">
    <source>
        <dbReference type="PROSITE-ProRule" id="PRU10141"/>
    </source>
</evidence>
<evidence type="ECO:0000256" key="12">
    <source>
        <dbReference type="ARBA" id="ARBA00048367"/>
    </source>
</evidence>
<evidence type="ECO:0000256" key="7">
    <source>
        <dbReference type="ARBA" id="ARBA00022777"/>
    </source>
</evidence>
<comment type="function">
    <text evidence="13">When phosphate concentrations are high it phosphorylates the PHO4 transcription factor thus establishing repression.</text>
</comment>
<reference evidence="21 22" key="1">
    <citation type="submission" date="2015-08" db="EMBL/GenBank/DDBJ databases">
        <title>Genome sequencing of Penicillium nordicum.</title>
        <authorList>
            <person name="Nguyen H.D."/>
            <person name="Seifert K.A."/>
        </authorList>
    </citation>
    <scope>NUCLEOTIDE SEQUENCE [LARGE SCALE GENOMIC DNA]</scope>
    <source>
        <strain evidence="21 22">DAOMC 185683</strain>
    </source>
</reference>
<evidence type="ECO:0000256" key="13">
    <source>
        <dbReference type="ARBA" id="ARBA00053974"/>
    </source>
</evidence>
<evidence type="ECO:0000256" key="2">
    <source>
        <dbReference type="ARBA" id="ARBA00006924"/>
    </source>
</evidence>
<dbReference type="PROSITE" id="PS00108">
    <property type="entry name" value="PROTEIN_KINASE_ST"/>
    <property type="match status" value="1"/>
</dbReference>
<dbReference type="FunFam" id="3.30.200.20:FF:000062">
    <property type="entry name" value="PHO system negative regulator"/>
    <property type="match status" value="1"/>
</dbReference>
<evidence type="ECO:0000256" key="9">
    <source>
        <dbReference type="ARBA" id="ARBA00023027"/>
    </source>
</evidence>
<dbReference type="InterPro" id="IPR008271">
    <property type="entry name" value="Ser/Thr_kinase_AS"/>
</dbReference>
<keyword evidence="4" id="KW-0723">Serine/threonine-protein kinase</keyword>
<gene>
    <name evidence="21" type="ORF">ACN38_g3405</name>
</gene>
<dbReference type="Proteomes" id="UP000037696">
    <property type="component" value="Unassembled WGS sequence"/>
</dbReference>
<dbReference type="CDD" id="cd07836">
    <property type="entry name" value="STKc_Pho85"/>
    <property type="match status" value="1"/>
</dbReference>
<evidence type="ECO:0000256" key="4">
    <source>
        <dbReference type="ARBA" id="ARBA00022527"/>
    </source>
</evidence>
<dbReference type="GO" id="GO:0005524">
    <property type="term" value="F:ATP binding"/>
    <property type="evidence" value="ECO:0007669"/>
    <property type="project" value="UniProtKB-UniRule"/>
</dbReference>
<dbReference type="FunFam" id="1.10.510.10:FF:000410">
    <property type="entry name" value="Probable PHO85-cyclin-dependent protein kinase"/>
    <property type="match status" value="1"/>
</dbReference>
<keyword evidence="8 17" id="KW-0067">ATP-binding</keyword>
<dbReference type="InterPro" id="IPR003000">
    <property type="entry name" value="Sirtuin"/>
</dbReference>
<feature type="binding site" evidence="16">
    <location>
        <position position="173"/>
    </location>
    <ligand>
        <name>Zn(2+)</name>
        <dbReference type="ChEBI" id="CHEBI:29105"/>
    </ligand>
</feature>
<dbReference type="GO" id="GO:0005634">
    <property type="term" value="C:nucleus"/>
    <property type="evidence" value="ECO:0007669"/>
    <property type="project" value="TreeGrafter"/>
</dbReference>
<accession>A0A0M9WI58</accession>
<dbReference type="SMART" id="SM00220">
    <property type="entry name" value="S_TKc"/>
    <property type="match status" value="1"/>
</dbReference>
<dbReference type="SUPFAM" id="SSF52467">
    <property type="entry name" value="DHS-like NAD/FAD-binding domain"/>
    <property type="match status" value="1"/>
</dbReference>
<keyword evidence="5" id="KW-0808">Transferase</keyword>
<organism evidence="21 22">
    <name type="scientific">Penicillium nordicum</name>
    <dbReference type="NCBI Taxonomy" id="229535"/>
    <lineage>
        <taxon>Eukaryota</taxon>
        <taxon>Fungi</taxon>
        <taxon>Dikarya</taxon>
        <taxon>Ascomycota</taxon>
        <taxon>Pezizomycotina</taxon>
        <taxon>Eurotiomycetes</taxon>
        <taxon>Eurotiomycetidae</taxon>
        <taxon>Eurotiales</taxon>
        <taxon>Aspergillaceae</taxon>
        <taxon>Penicillium</taxon>
    </lineage>
</organism>
<feature type="domain" description="Deacetylase sirtuin-type" evidence="20">
    <location>
        <begin position="42"/>
        <end position="349"/>
    </location>
</feature>